<sequence length="609" mass="69292">MPWSSSLLVMSDFPFSTHMDAAMFEVMKQALRNQEENDAIPHVENDSTHRHPSSMTTSADATLVHKIEEERAAVLHTYHHFAHLLYTHVVQRSPILAARRNKLSPIHRLPDEILSDIFEFATGFDKYWRPTCVEPLTLSQISMRWRDVALRTPRIWALVKSFNYFLAELFVARSKTTPLRIQLECANEFWCRGKRVEKEELSPGLLRHKTLLQKGRDRRDILRLLDKLLIPQIHRWESVRLRLEPTVDLELLLVSPAPLLEEFNYERDKGTLASSPIPLPQDLFAGHAPRLRTLSLSRAHLPLSSLLYSRLYHLALQHITFNSSLEQFVHALRDSPSLLTLTLKNITFQDESSPRALTPISLPNLETMLVELDPETLHNLFASIILPSTSCLEIQDFRGDLGPLFAQLKDNLPSLSNIRHLYISCCEGLLFYVVGRAKTGGPRLLDIAFVRRPDRAGLLALVRETAQVVTPSLVETLSLQSIPEALFDPAFPTTLDLFPEMSTLVLSDCPLPLLEALVLQATSRLCPRLSDLRLTTMGTIDSTLVRLVQSRTKDVETEDNINMARLARLTVYHDIELEPSTVSDMEKRVELSITNIDDDGSFYENAWIS</sequence>
<dbReference type="EMBL" id="KL198071">
    <property type="protein sequence ID" value="KDQ10102.1"/>
    <property type="molecule type" value="Genomic_DNA"/>
</dbReference>
<dbReference type="STRING" id="930990.A0A067MDY4"/>
<evidence type="ECO:0000313" key="1">
    <source>
        <dbReference type="EMBL" id="KDQ10102.1"/>
    </source>
</evidence>
<keyword evidence="2" id="KW-1185">Reference proteome</keyword>
<accession>A0A067MDY4</accession>
<dbReference type="Gene3D" id="1.20.1280.50">
    <property type="match status" value="1"/>
</dbReference>
<name>A0A067MDY4_BOTB1</name>
<dbReference type="InParanoid" id="A0A067MDY4"/>
<reference evidence="2" key="1">
    <citation type="journal article" date="2014" name="Proc. Natl. Acad. Sci. U.S.A.">
        <title>Extensive sampling of basidiomycete genomes demonstrates inadequacy of the white-rot/brown-rot paradigm for wood decay fungi.</title>
        <authorList>
            <person name="Riley R."/>
            <person name="Salamov A.A."/>
            <person name="Brown D.W."/>
            <person name="Nagy L.G."/>
            <person name="Floudas D."/>
            <person name="Held B.W."/>
            <person name="Levasseur A."/>
            <person name="Lombard V."/>
            <person name="Morin E."/>
            <person name="Otillar R."/>
            <person name="Lindquist E.A."/>
            <person name="Sun H."/>
            <person name="LaButti K.M."/>
            <person name="Schmutz J."/>
            <person name="Jabbour D."/>
            <person name="Luo H."/>
            <person name="Baker S.E."/>
            <person name="Pisabarro A.G."/>
            <person name="Walton J.D."/>
            <person name="Blanchette R.A."/>
            <person name="Henrissat B."/>
            <person name="Martin F."/>
            <person name="Cullen D."/>
            <person name="Hibbett D.S."/>
            <person name="Grigoriev I.V."/>
        </authorList>
    </citation>
    <scope>NUCLEOTIDE SEQUENCE [LARGE SCALE GENOMIC DNA]</scope>
    <source>
        <strain evidence="2">FD-172 SS1</strain>
    </source>
</reference>
<protein>
    <submittedName>
        <fullName evidence="1">Uncharacterized protein</fullName>
    </submittedName>
</protein>
<dbReference type="OrthoDB" id="3365698at2759"/>
<proteinExistence type="predicted"/>
<dbReference type="HOGENOM" id="CLU_024199_1_2_1"/>
<dbReference type="SUPFAM" id="SSF52047">
    <property type="entry name" value="RNI-like"/>
    <property type="match status" value="1"/>
</dbReference>
<organism evidence="1 2">
    <name type="scientific">Botryobasidium botryosum (strain FD-172 SS1)</name>
    <dbReference type="NCBI Taxonomy" id="930990"/>
    <lineage>
        <taxon>Eukaryota</taxon>
        <taxon>Fungi</taxon>
        <taxon>Dikarya</taxon>
        <taxon>Basidiomycota</taxon>
        <taxon>Agaricomycotina</taxon>
        <taxon>Agaricomycetes</taxon>
        <taxon>Cantharellales</taxon>
        <taxon>Botryobasidiaceae</taxon>
        <taxon>Botryobasidium</taxon>
    </lineage>
</organism>
<evidence type="ECO:0000313" key="2">
    <source>
        <dbReference type="Proteomes" id="UP000027195"/>
    </source>
</evidence>
<dbReference type="AlphaFoldDB" id="A0A067MDY4"/>
<gene>
    <name evidence="1" type="ORF">BOTBODRAFT_190709</name>
</gene>
<dbReference type="Proteomes" id="UP000027195">
    <property type="component" value="Unassembled WGS sequence"/>
</dbReference>